<keyword evidence="4" id="KW-1185">Reference proteome</keyword>
<evidence type="ECO:0000256" key="1">
    <source>
        <dbReference type="ARBA" id="ARBA00022553"/>
    </source>
</evidence>
<proteinExistence type="predicted"/>
<dbReference type="Proteomes" id="UP000812961">
    <property type="component" value="Unassembled WGS sequence"/>
</dbReference>
<comment type="caution">
    <text evidence="3">The sequence shown here is derived from an EMBL/GenBank/DDBJ whole genome shotgun (WGS) entry which is preliminary data.</text>
</comment>
<name>A0ABS7G7A9_9BACT</name>
<dbReference type="PANTHER" id="PTHR28623">
    <property type="entry name" value="PROTEIN FAM118B"/>
    <property type="match status" value="1"/>
</dbReference>
<dbReference type="InterPro" id="IPR038916">
    <property type="entry name" value="FAM118"/>
</dbReference>
<dbReference type="Pfam" id="PF13289">
    <property type="entry name" value="SIR2_2"/>
    <property type="match status" value="1"/>
</dbReference>
<dbReference type="RefSeq" id="WP_220248764.1">
    <property type="nucleotide sequence ID" value="NZ_JAICCF010000001.1"/>
</dbReference>
<organism evidence="3 4">
    <name type="scientific">Chitinophaga rhizophila</name>
    <dbReference type="NCBI Taxonomy" id="2866212"/>
    <lineage>
        <taxon>Bacteria</taxon>
        <taxon>Pseudomonadati</taxon>
        <taxon>Bacteroidota</taxon>
        <taxon>Chitinophagia</taxon>
        <taxon>Chitinophagales</taxon>
        <taxon>Chitinophagaceae</taxon>
        <taxon>Chitinophaga</taxon>
    </lineage>
</organism>
<reference evidence="3 4" key="1">
    <citation type="submission" date="2021-08" db="EMBL/GenBank/DDBJ databases">
        <title>The genome sequence of Chitinophaga sp. B61.</title>
        <authorList>
            <person name="Zhang X."/>
        </authorList>
    </citation>
    <scope>NUCLEOTIDE SEQUENCE [LARGE SCALE GENOMIC DNA]</scope>
    <source>
        <strain evidence="3 4">B61</strain>
    </source>
</reference>
<sequence length="855" mass="98667">MDHIVQIRKLLAAGMIVPVAGAGVSAATAGVPGWKELVDKGIQYARTVSDDAQALDKAQELSDANKLTDAATILKKALKAPKHPYSNWLNDVFGRPTVKNPALIQSIHNLCQPIIATTNYDTLLSSVGMGYTDRTLDWKQHEEIQSCINKGEPFILHMHGIYSRPKTPIFGSDDYKMLRRQTGYKTVLTNLWMSRHFLFIGCSRDGVMDEDFITVLKLMQAWFPGDQREHYILMPKKKIGTTEHRELLHSCNVHLVSFGDSYDELPNFLNSINPNIEEMMRRFADQRSAVHDSVVSILSAQPSYMLSATVSEFIRESLGIVYPWVATNRVKVFEQALRKYNTGQVSKQKQFANYQVLVRTEIGLEELQEKIDLWNNSGGDMTRLNNVEYINTAVVAYEMLKSFPKEMLEDINKRHYYLINYRYFKGSLESYYWEAKRWTEGNRDPRIYGEDRYFFENLKRIMQSLVDVLTISCEEIYGEKTTAKLVHELPLRQLLVVYPKLLTICNDAPPYKVLAELPWDKNLEFVDAQLVHFRRQKIAVGYNSDHCFKWNPLEDLISTDFFTVDPNESILGVNILEEGTNVVVEVFTNEQRVVIVNFDSVKKYSLAKGRFRNYVRLQQPSKIYCEVPVYTGQKGYCIFEMNNLGEYQPRISLEGLWQVIFNIPEAKADYEAYFSGNKDNELRPDVLFPFIQDVNLRHLKWLGIDILGVRVRYHFGRNADSTALLFINPFDGIAAPLSIVLFREKNCFCYDIRDVNGHMNLVVGFLDTGDIGNLIQYFERIDVHKVIVAGNEPGLMQQDRMNRSKIRDMYDVVFVSDERAIINEEAHVLHDVNLITLHDTKTEFEYRIQSVRYCE</sequence>
<keyword evidence="2" id="KW-0007">Acetylation</keyword>
<evidence type="ECO:0000256" key="2">
    <source>
        <dbReference type="ARBA" id="ARBA00022990"/>
    </source>
</evidence>
<dbReference type="PANTHER" id="PTHR28623:SF2">
    <property type="entry name" value="PROTEIN FAM118A"/>
    <property type="match status" value="1"/>
</dbReference>
<gene>
    <name evidence="3" type="ORF">K1Y79_04300</name>
</gene>
<evidence type="ECO:0000313" key="3">
    <source>
        <dbReference type="EMBL" id="MBW8683547.1"/>
    </source>
</evidence>
<accession>A0ABS7G7A9</accession>
<protein>
    <submittedName>
        <fullName evidence="3">SIR2 family protein</fullName>
    </submittedName>
</protein>
<evidence type="ECO:0000313" key="4">
    <source>
        <dbReference type="Proteomes" id="UP000812961"/>
    </source>
</evidence>
<dbReference type="EMBL" id="JAICCF010000001">
    <property type="protein sequence ID" value="MBW8683547.1"/>
    <property type="molecule type" value="Genomic_DNA"/>
</dbReference>
<keyword evidence="1" id="KW-0597">Phosphoprotein</keyword>